<gene>
    <name evidence="2" type="ORF">E2C01_081916</name>
</gene>
<evidence type="ECO:0000256" key="1">
    <source>
        <dbReference type="SAM" id="MobiDB-lite"/>
    </source>
</evidence>
<evidence type="ECO:0000313" key="3">
    <source>
        <dbReference type="Proteomes" id="UP000324222"/>
    </source>
</evidence>
<feature type="compositionally biased region" description="Basic and acidic residues" evidence="1">
    <location>
        <begin position="70"/>
        <end position="100"/>
    </location>
</feature>
<dbReference type="Proteomes" id="UP000324222">
    <property type="component" value="Unassembled WGS sequence"/>
</dbReference>
<accession>A0A5B7J063</accession>
<name>A0A5B7J063_PORTR</name>
<feature type="compositionally biased region" description="Polar residues" evidence="1">
    <location>
        <begin position="107"/>
        <end position="118"/>
    </location>
</feature>
<reference evidence="2 3" key="1">
    <citation type="submission" date="2019-05" db="EMBL/GenBank/DDBJ databases">
        <title>Another draft genome of Portunus trituberculatus and its Hox gene families provides insights of decapod evolution.</title>
        <authorList>
            <person name="Jeong J.-H."/>
            <person name="Song I."/>
            <person name="Kim S."/>
            <person name="Choi T."/>
            <person name="Kim D."/>
            <person name="Ryu S."/>
            <person name="Kim W."/>
        </authorList>
    </citation>
    <scope>NUCLEOTIDE SEQUENCE [LARGE SCALE GENOMIC DNA]</scope>
    <source>
        <tissue evidence="2">Muscle</tissue>
    </source>
</reference>
<sequence>MASSVCYCGAVDVYGAGWPPHLAGGLRGLCLGLAMVRDHVRHGHGVLVLLGGGDARGPHHGGLQEPLIQPEREGAETSEGRHLGLRPSGEERRTQRKDNIGEPASTGAVNKISSRLRG</sequence>
<dbReference type="EMBL" id="VSRR010073426">
    <property type="protein sequence ID" value="MPC87067.1"/>
    <property type="molecule type" value="Genomic_DNA"/>
</dbReference>
<comment type="caution">
    <text evidence="2">The sequence shown here is derived from an EMBL/GenBank/DDBJ whole genome shotgun (WGS) entry which is preliminary data.</text>
</comment>
<feature type="region of interest" description="Disordered" evidence="1">
    <location>
        <begin position="54"/>
        <end position="118"/>
    </location>
</feature>
<keyword evidence="3" id="KW-1185">Reference proteome</keyword>
<protein>
    <submittedName>
        <fullName evidence="2">Uncharacterized protein</fullName>
    </submittedName>
</protein>
<dbReference type="AlphaFoldDB" id="A0A5B7J063"/>
<organism evidence="2 3">
    <name type="scientific">Portunus trituberculatus</name>
    <name type="common">Swimming crab</name>
    <name type="synonym">Neptunus trituberculatus</name>
    <dbReference type="NCBI Taxonomy" id="210409"/>
    <lineage>
        <taxon>Eukaryota</taxon>
        <taxon>Metazoa</taxon>
        <taxon>Ecdysozoa</taxon>
        <taxon>Arthropoda</taxon>
        <taxon>Crustacea</taxon>
        <taxon>Multicrustacea</taxon>
        <taxon>Malacostraca</taxon>
        <taxon>Eumalacostraca</taxon>
        <taxon>Eucarida</taxon>
        <taxon>Decapoda</taxon>
        <taxon>Pleocyemata</taxon>
        <taxon>Brachyura</taxon>
        <taxon>Eubrachyura</taxon>
        <taxon>Portunoidea</taxon>
        <taxon>Portunidae</taxon>
        <taxon>Portuninae</taxon>
        <taxon>Portunus</taxon>
    </lineage>
</organism>
<evidence type="ECO:0000313" key="2">
    <source>
        <dbReference type="EMBL" id="MPC87067.1"/>
    </source>
</evidence>
<proteinExistence type="predicted"/>